<dbReference type="RefSeq" id="WP_381606689.1">
    <property type="nucleotide sequence ID" value="NZ_JBHTEB010000001.1"/>
</dbReference>
<dbReference type="EMBL" id="JBHTEB010000001">
    <property type="protein sequence ID" value="MFD0314505.1"/>
    <property type="molecule type" value="Genomic_DNA"/>
</dbReference>
<feature type="region of interest" description="Disordered" evidence="1">
    <location>
        <begin position="41"/>
        <end position="91"/>
    </location>
</feature>
<comment type="caution">
    <text evidence="3">The sequence shown here is derived from an EMBL/GenBank/DDBJ whole genome shotgun (WGS) entry which is preliminary data.</text>
</comment>
<evidence type="ECO:0000256" key="2">
    <source>
        <dbReference type="SAM" id="Phobius"/>
    </source>
</evidence>
<proteinExistence type="predicted"/>
<accession>A0ABW2W4V5</accession>
<protein>
    <submittedName>
        <fullName evidence="3">Uncharacterized protein</fullName>
    </submittedName>
</protein>
<keyword evidence="4" id="KW-1185">Reference proteome</keyword>
<evidence type="ECO:0000313" key="4">
    <source>
        <dbReference type="Proteomes" id="UP001597023"/>
    </source>
</evidence>
<dbReference type="Proteomes" id="UP001597023">
    <property type="component" value="Unassembled WGS sequence"/>
</dbReference>
<keyword evidence="2" id="KW-0812">Transmembrane</keyword>
<evidence type="ECO:0000256" key="1">
    <source>
        <dbReference type="SAM" id="MobiDB-lite"/>
    </source>
</evidence>
<keyword evidence="2" id="KW-1133">Transmembrane helix</keyword>
<name>A0ABW2W4V5_9ACTN</name>
<sequence length="91" mass="10418">MNAVVLSGAAVLGVLGIGNHMYWLGAAALLYVYVKYGRSEDAKTGPPSAGGMPGTYQAYRKRRDQQARWERRYRRERPFEARRQQRERSGR</sequence>
<reference evidence="4" key="1">
    <citation type="journal article" date="2019" name="Int. J. Syst. Evol. Microbiol.">
        <title>The Global Catalogue of Microorganisms (GCM) 10K type strain sequencing project: providing services to taxonomists for standard genome sequencing and annotation.</title>
        <authorList>
            <consortium name="The Broad Institute Genomics Platform"/>
            <consortium name="The Broad Institute Genome Sequencing Center for Infectious Disease"/>
            <person name="Wu L."/>
            <person name="Ma J."/>
        </authorList>
    </citation>
    <scope>NUCLEOTIDE SEQUENCE [LARGE SCALE GENOMIC DNA]</scope>
    <source>
        <strain evidence="4">CGMCC 4.7400</strain>
    </source>
</reference>
<feature type="compositionally biased region" description="Basic and acidic residues" evidence="1">
    <location>
        <begin position="76"/>
        <end position="91"/>
    </location>
</feature>
<gene>
    <name evidence="3" type="ORF">ACFQZ6_09715</name>
</gene>
<feature type="transmembrane region" description="Helical" evidence="2">
    <location>
        <begin position="6"/>
        <end position="34"/>
    </location>
</feature>
<keyword evidence="2" id="KW-0472">Membrane</keyword>
<evidence type="ECO:0000313" key="3">
    <source>
        <dbReference type="EMBL" id="MFD0314505.1"/>
    </source>
</evidence>
<organism evidence="3 4">
    <name type="scientific">Streptomyces flavalbus</name>
    <dbReference type="NCBI Taxonomy" id="2665155"/>
    <lineage>
        <taxon>Bacteria</taxon>
        <taxon>Bacillati</taxon>
        <taxon>Actinomycetota</taxon>
        <taxon>Actinomycetes</taxon>
        <taxon>Kitasatosporales</taxon>
        <taxon>Streptomycetaceae</taxon>
        <taxon>Streptomyces</taxon>
    </lineage>
</organism>